<dbReference type="GO" id="GO:0016747">
    <property type="term" value="F:acyltransferase activity, transferring groups other than amino-acyl groups"/>
    <property type="evidence" value="ECO:0007669"/>
    <property type="project" value="InterPro"/>
</dbReference>
<dbReference type="Proteomes" id="UP000700596">
    <property type="component" value="Unassembled WGS sequence"/>
</dbReference>
<accession>A0A9P9DE98</accession>
<dbReference type="Pfam" id="PF13673">
    <property type="entry name" value="Acetyltransf_10"/>
    <property type="match status" value="1"/>
</dbReference>
<dbReference type="AlphaFoldDB" id="A0A9P9DE98"/>
<reference evidence="3" key="1">
    <citation type="journal article" date="2021" name="Nat. Commun.">
        <title>Genetic determinants of endophytism in the Arabidopsis root mycobiome.</title>
        <authorList>
            <person name="Mesny F."/>
            <person name="Miyauchi S."/>
            <person name="Thiergart T."/>
            <person name="Pickel B."/>
            <person name="Atanasova L."/>
            <person name="Karlsson M."/>
            <person name="Huettel B."/>
            <person name="Barry K.W."/>
            <person name="Haridas S."/>
            <person name="Chen C."/>
            <person name="Bauer D."/>
            <person name="Andreopoulos W."/>
            <person name="Pangilinan J."/>
            <person name="LaButti K."/>
            <person name="Riley R."/>
            <person name="Lipzen A."/>
            <person name="Clum A."/>
            <person name="Drula E."/>
            <person name="Henrissat B."/>
            <person name="Kohler A."/>
            <person name="Grigoriev I.V."/>
            <person name="Martin F.M."/>
            <person name="Hacquard S."/>
        </authorList>
    </citation>
    <scope>NUCLEOTIDE SEQUENCE</scope>
    <source>
        <strain evidence="3">MPI-CAGE-CH-0243</strain>
    </source>
</reference>
<dbReference type="PANTHER" id="PTHR42791:SF14">
    <property type="entry name" value="N-ACETYLTRANSFERASE DOMAIN-CONTAINING PROTEIN"/>
    <property type="match status" value="1"/>
</dbReference>
<dbReference type="PANTHER" id="PTHR42791">
    <property type="entry name" value="GNAT FAMILY ACETYLTRANSFERASE"/>
    <property type="match status" value="1"/>
</dbReference>
<protein>
    <submittedName>
        <fullName evidence="3">Acyl-CoA N-acyltransferase</fullName>
    </submittedName>
</protein>
<dbReference type="PROSITE" id="PS51186">
    <property type="entry name" value="GNAT"/>
    <property type="match status" value="1"/>
</dbReference>
<evidence type="ECO:0000313" key="3">
    <source>
        <dbReference type="EMBL" id="KAH7118935.1"/>
    </source>
</evidence>
<name>A0A9P9DE98_9PLEO</name>
<feature type="compositionally biased region" description="Basic and acidic residues" evidence="1">
    <location>
        <begin position="98"/>
        <end position="108"/>
    </location>
</feature>
<proteinExistence type="predicted"/>
<dbReference type="CDD" id="cd04301">
    <property type="entry name" value="NAT_SF"/>
    <property type="match status" value="1"/>
</dbReference>
<organism evidence="3 4">
    <name type="scientific">Dendryphion nanum</name>
    <dbReference type="NCBI Taxonomy" id="256645"/>
    <lineage>
        <taxon>Eukaryota</taxon>
        <taxon>Fungi</taxon>
        <taxon>Dikarya</taxon>
        <taxon>Ascomycota</taxon>
        <taxon>Pezizomycotina</taxon>
        <taxon>Dothideomycetes</taxon>
        <taxon>Pleosporomycetidae</taxon>
        <taxon>Pleosporales</taxon>
        <taxon>Torulaceae</taxon>
        <taxon>Dendryphion</taxon>
    </lineage>
</organism>
<dbReference type="SUPFAM" id="SSF55729">
    <property type="entry name" value="Acyl-CoA N-acyltransferases (Nat)"/>
    <property type="match status" value="1"/>
</dbReference>
<keyword evidence="4" id="KW-1185">Reference proteome</keyword>
<dbReference type="InterPro" id="IPR052523">
    <property type="entry name" value="Trichothecene_AcTrans"/>
</dbReference>
<evidence type="ECO:0000259" key="2">
    <source>
        <dbReference type="PROSITE" id="PS51186"/>
    </source>
</evidence>
<dbReference type="InterPro" id="IPR000182">
    <property type="entry name" value="GNAT_dom"/>
</dbReference>
<feature type="region of interest" description="Disordered" evidence="1">
    <location>
        <begin position="88"/>
        <end position="112"/>
    </location>
</feature>
<comment type="caution">
    <text evidence="3">The sequence shown here is derived from an EMBL/GenBank/DDBJ whole genome shotgun (WGS) entry which is preliminary data.</text>
</comment>
<dbReference type="InterPro" id="IPR016181">
    <property type="entry name" value="Acyl_CoA_acyltransferase"/>
</dbReference>
<dbReference type="EMBL" id="JAGMWT010000012">
    <property type="protein sequence ID" value="KAH7118935.1"/>
    <property type="molecule type" value="Genomic_DNA"/>
</dbReference>
<evidence type="ECO:0000256" key="1">
    <source>
        <dbReference type="SAM" id="MobiDB-lite"/>
    </source>
</evidence>
<evidence type="ECO:0000313" key="4">
    <source>
        <dbReference type="Proteomes" id="UP000700596"/>
    </source>
</evidence>
<dbReference type="Gene3D" id="3.40.630.30">
    <property type="match status" value="1"/>
</dbReference>
<dbReference type="OrthoDB" id="2115692at2759"/>
<gene>
    <name evidence="3" type="ORF">B0J11DRAFT_81023</name>
</gene>
<feature type="domain" description="N-acetyltransferase" evidence="2">
    <location>
        <begin position="77"/>
        <end position="230"/>
    </location>
</feature>
<sequence>MAPNRLVIAPLTEQDAHEYQAIRYTTFKPTINNIFYTREPSQETLNRVIEDTKLDIIRGVRFMTCRDTDTGTMIAGARWRYVAPKDMQENYRSGSEPEQTRPRDRTWEEVDSDCTIPPPYTESDPRCFNALFQLFNFHKRDIMGTRPYFCLDTLVTHPDHHRRGAGGLLIKWGIEEADRRNVECYLEASPMGVPLYERYGFEKVRDIELDLRPFGYEHRFDFIPMRRPARWERS</sequence>